<accession>F2E9H6</accession>
<evidence type="ECO:0000259" key="2">
    <source>
        <dbReference type="Pfam" id="PF23007"/>
    </source>
</evidence>
<name>F2E9H6_HORVV</name>
<evidence type="ECO:0000313" key="3">
    <source>
        <dbReference type="EMBL" id="BAK03998.1"/>
    </source>
</evidence>
<dbReference type="EMBL" id="AK372801">
    <property type="protein sequence ID" value="BAK03998.1"/>
    <property type="molecule type" value="mRNA"/>
</dbReference>
<reference evidence="3" key="1">
    <citation type="journal article" date="2011" name="Plant Physiol.">
        <title>Comprehensive sequence analysis of 24,783 barley full-length cDNAs derived from 12 clone libraries.</title>
        <authorList>
            <person name="Matsumoto T."/>
            <person name="Tanaka T."/>
            <person name="Sakai H."/>
            <person name="Amano N."/>
            <person name="Kanamori H."/>
            <person name="Kurita K."/>
            <person name="Kikuta A."/>
            <person name="Kamiya K."/>
            <person name="Yamamoto M."/>
            <person name="Ikawa H."/>
            <person name="Fujii N."/>
            <person name="Hori K."/>
            <person name="Itoh T."/>
            <person name="Sato K."/>
        </authorList>
    </citation>
    <scope>NUCLEOTIDE SEQUENCE</scope>
    <source>
        <tissue evidence="3">Flower</tissue>
    </source>
</reference>
<feature type="signal peptide" evidence="1">
    <location>
        <begin position="1"/>
        <end position="18"/>
    </location>
</feature>
<organism evidence="3">
    <name type="scientific">Hordeum vulgare subsp. vulgare</name>
    <name type="common">Domesticated barley</name>
    <dbReference type="NCBI Taxonomy" id="112509"/>
    <lineage>
        <taxon>Eukaryota</taxon>
        <taxon>Viridiplantae</taxon>
        <taxon>Streptophyta</taxon>
        <taxon>Embryophyta</taxon>
        <taxon>Tracheophyta</taxon>
        <taxon>Spermatophyta</taxon>
        <taxon>Magnoliopsida</taxon>
        <taxon>Liliopsida</taxon>
        <taxon>Poales</taxon>
        <taxon>Poaceae</taxon>
        <taxon>BOP clade</taxon>
        <taxon>Pooideae</taxon>
        <taxon>Triticodae</taxon>
        <taxon>Triticeae</taxon>
        <taxon>Hordeinae</taxon>
        <taxon>Hordeum</taxon>
    </lineage>
</organism>
<keyword evidence="1" id="KW-0732">Signal</keyword>
<proteinExistence type="evidence at transcript level"/>
<protein>
    <submittedName>
        <fullName evidence="3">Predicted protein</fullName>
    </submittedName>
</protein>
<evidence type="ECO:0000256" key="1">
    <source>
        <dbReference type="SAM" id="SignalP"/>
    </source>
</evidence>
<dbReference type="InterPro" id="IPR054506">
    <property type="entry name" value="DnaA_N-like_STI"/>
</dbReference>
<dbReference type="Pfam" id="PF23007">
    <property type="entry name" value="DnaA_N-like_STI"/>
    <property type="match status" value="1"/>
</dbReference>
<feature type="chain" id="PRO_5003276533" evidence="1">
    <location>
        <begin position="19"/>
        <end position="166"/>
    </location>
</feature>
<sequence length="166" mass="18389">PRLQLLCSSLLLINSIYCQVHRQVQALTRVCLPTLTVICHVTANTYHGGRRLGEHTPDGHVLSTSATRTNEGSKCSRTDNEMIWQAVLENVQSDSLRKMMAKEGLVISVSLCTGNSSAGQVVWRPSQSHRAGHCVFRPPVTLNLLSLNFYLSLWALNFSLSADHFT</sequence>
<feature type="non-terminal residue" evidence="3">
    <location>
        <position position="1"/>
    </location>
</feature>
<feature type="domain" description="STICHEL DnaA-N-like alpha-beta" evidence="2">
    <location>
        <begin position="73"/>
        <end position="120"/>
    </location>
</feature>
<dbReference type="AlphaFoldDB" id="F2E9H6"/>